<dbReference type="Proteomes" id="UP000092649">
    <property type="component" value="Unassembled WGS sequence"/>
</dbReference>
<comment type="caution">
    <text evidence="2">The sequence shown here is derived from an EMBL/GenBank/DDBJ whole genome shotgun (WGS) entry which is preliminary data.</text>
</comment>
<keyword evidence="1" id="KW-1133">Transmembrane helix</keyword>
<accession>A0A1A7NQT9</accession>
<feature type="transmembrane region" description="Helical" evidence="1">
    <location>
        <begin position="203"/>
        <end position="222"/>
    </location>
</feature>
<feature type="transmembrane region" description="Helical" evidence="1">
    <location>
        <begin position="59"/>
        <end position="78"/>
    </location>
</feature>
<keyword evidence="1" id="KW-0812">Transmembrane</keyword>
<feature type="transmembrane region" description="Helical" evidence="1">
    <location>
        <begin position="172"/>
        <end position="191"/>
    </location>
</feature>
<sequence length="252" mass="27470">MNLLLLKLILTPTLLLLATLAGRKWGPTAGGLIVGLPLTSGPISYFLLLDHGIEFTQNAITGSLCTLTAQLLLAISYIKFAKYGAVIASIFAILTFILVASLLFYLSLSKSQLLIIGITLIIFSLVSIPLSNQNQIKISSPKWDIPLRLVVITMLVIFVTFIAKFIGPQASGILASFPFMALILGIFTHQISGYQSAQLVMRGLIKGLLGFGIFFYTLSLLLVEHNLYLSYLIATLLAIIVQIPLLIFKKKS</sequence>
<feature type="transmembrane region" description="Helical" evidence="1">
    <location>
        <begin position="113"/>
        <end position="133"/>
    </location>
</feature>
<keyword evidence="3" id="KW-1185">Reference proteome</keyword>
<reference evidence="2 3" key="1">
    <citation type="submission" date="2014-11" db="EMBL/GenBank/DDBJ databases">
        <title>Pan-genome of Gallibacterium spp.</title>
        <authorList>
            <person name="Kudirkiene E."/>
            <person name="Bojesen A.M."/>
        </authorList>
    </citation>
    <scope>NUCLEOTIDE SEQUENCE [LARGE SCALE GENOMIC DNA]</scope>
    <source>
        <strain evidence="2 3">F150</strain>
    </source>
</reference>
<dbReference type="AlphaFoldDB" id="A0A1A7NQT9"/>
<dbReference type="EMBL" id="JTJL01000055">
    <property type="protein sequence ID" value="OBW91998.1"/>
    <property type="molecule type" value="Genomic_DNA"/>
</dbReference>
<name>A0A1A7NQT9_9PAST</name>
<evidence type="ECO:0000256" key="1">
    <source>
        <dbReference type="SAM" id="Phobius"/>
    </source>
</evidence>
<evidence type="ECO:0000313" key="3">
    <source>
        <dbReference type="Proteomes" id="UP000092649"/>
    </source>
</evidence>
<keyword evidence="1" id="KW-0472">Membrane</keyword>
<proteinExistence type="predicted"/>
<feature type="transmembrane region" description="Helical" evidence="1">
    <location>
        <begin position="145"/>
        <end position="166"/>
    </location>
</feature>
<gene>
    <name evidence="2" type="ORF">QS62_09585</name>
</gene>
<evidence type="ECO:0000313" key="2">
    <source>
        <dbReference type="EMBL" id="OBW91998.1"/>
    </source>
</evidence>
<feature type="transmembrane region" description="Helical" evidence="1">
    <location>
        <begin position="85"/>
        <end position="107"/>
    </location>
</feature>
<organism evidence="2 3">
    <name type="scientific">Gallibacterium salpingitidis</name>
    <dbReference type="NCBI Taxonomy" id="505341"/>
    <lineage>
        <taxon>Bacteria</taxon>
        <taxon>Pseudomonadati</taxon>
        <taxon>Pseudomonadota</taxon>
        <taxon>Gammaproteobacteria</taxon>
        <taxon>Pasteurellales</taxon>
        <taxon>Pasteurellaceae</taxon>
        <taxon>Gallibacterium</taxon>
    </lineage>
</organism>
<feature type="transmembrane region" description="Helical" evidence="1">
    <location>
        <begin position="228"/>
        <end position="248"/>
    </location>
</feature>
<protein>
    <submittedName>
        <fullName evidence="2">Uncharacterized protein</fullName>
    </submittedName>
</protein>